<sequence length="203" mass="22213">MSSVVASGVLYPKSPIIKSIRSMPWELSILPIQNRKLDNPNCVTGDWEDWMRVHQDGDGGVCVCGQVGSPEHYMASSCSYSSGFIKMGTEYSWHPGALFVNFYIDNSFNIMTPSSCRHLLCLLAIFAGVWSGGVFPSRWLFWSGTLAVALLVVDMVLPAPPGFGGHDLFGGRAFGYFLSLSTRECESRTGAEEVDTVDRPDGD</sequence>
<accession>A0AAV6TWN4</accession>
<reference evidence="1 2" key="1">
    <citation type="journal article" date="2022" name="Nat. Ecol. Evol.">
        <title>A masculinizing supergene underlies an exaggerated male reproductive morph in a spider.</title>
        <authorList>
            <person name="Hendrickx F."/>
            <person name="De Corte Z."/>
            <person name="Sonet G."/>
            <person name="Van Belleghem S.M."/>
            <person name="Kostlbacher S."/>
            <person name="Vangestel C."/>
        </authorList>
    </citation>
    <scope>NUCLEOTIDE SEQUENCE [LARGE SCALE GENOMIC DNA]</scope>
    <source>
        <strain evidence="1">W744_W776</strain>
    </source>
</reference>
<organism evidence="1 2">
    <name type="scientific">Oedothorax gibbosus</name>
    <dbReference type="NCBI Taxonomy" id="931172"/>
    <lineage>
        <taxon>Eukaryota</taxon>
        <taxon>Metazoa</taxon>
        <taxon>Ecdysozoa</taxon>
        <taxon>Arthropoda</taxon>
        <taxon>Chelicerata</taxon>
        <taxon>Arachnida</taxon>
        <taxon>Araneae</taxon>
        <taxon>Araneomorphae</taxon>
        <taxon>Entelegynae</taxon>
        <taxon>Araneoidea</taxon>
        <taxon>Linyphiidae</taxon>
        <taxon>Erigoninae</taxon>
        <taxon>Oedothorax</taxon>
    </lineage>
</organism>
<gene>
    <name evidence="1" type="ORF">JTE90_012412</name>
</gene>
<protein>
    <submittedName>
        <fullName evidence="1">Uncharacterized protein</fullName>
    </submittedName>
</protein>
<keyword evidence="2" id="KW-1185">Reference proteome</keyword>
<dbReference type="Proteomes" id="UP000827092">
    <property type="component" value="Unassembled WGS sequence"/>
</dbReference>
<comment type="caution">
    <text evidence="1">The sequence shown here is derived from an EMBL/GenBank/DDBJ whole genome shotgun (WGS) entry which is preliminary data.</text>
</comment>
<evidence type="ECO:0000313" key="2">
    <source>
        <dbReference type="Proteomes" id="UP000827092"/>
    </source>
</evidence>
<evidence type="ECO:0000313" key="1">
    <source>
        <dbReference type="EMBL" id="KAG8176159.1"/>
    </source>
</evidence>
<dbReference type="EMBL" id="JAFNEN010000916">
    <property type="protein sequence ID" value="KAG8176159.1"/>
    <property type="molecule type" value="Genomic_DNA"/>
</dbReference>
<dbReference type="AlphaFoldDB" id="A0AAV6TWN4"/>
<name>A0AAV6TWN4_9ARAC</name>
<proteinExistence type="predicted"/>